<dbReference type="EMBL" id="BART01014993">
    <property type="protein sequence ID" value="GAG79241.1"/>
    <property type="molecule type" value="Genomic_DNA"/>
</dbReference>
<comment type="caution">
    <text evidence="1">The sequence shown here is derived from an EMBL/GenBank/DDBJ whole genome shotgun (WGS) entry which is preliminary data.</text>
</comment>
<feature type="non-terminal residue" evidence="1">
    <location>
        <position position="1"/>
    </location>
</feature>
<accession>X1C4E5</accession>
<proteinExistence type="predicted"/>
<protein>
    <submittedName>
        <fullName evidence="1">Uncharacterized protein</fullName>
    </submittedName>
</protein>
<dbReference type="AlphaFoldDB" id="X1C4E5"/>
<sequence length="54" mass="6131">AVVYTEEELEINGYLYLGTSVETDPTAVDEARVIQQTSNMPSVKNDKNLRKTWL</sequence>
<evidence type="ECO:0000313" key="1">
    <source>
        <dbReference type="EMBL" id="GAG79241.1"/>
    </source>
</evidence>
<gene>
    <name evidence="1" type="ORF">S01H4_29381</name>
</gene>
<name>X1C4E5_9ZZZZ</name>
<organism evidence="1">
    <name type="scientific">marine sediment metagenome</name>
    <dbReference type="NCBI Taxonomy" id="412755"/>
    <lineage>
        <taxon>unclassified sequences</taxon>
        <taxon>metagenomes</taxon>
        <taxon>ecological metagenomes</taxon>
    </lineage>
</organism>
<reference evidence="1" key="1">
    <citation type="journal article" date="2014" name="Front. Microbiol.">
        <title>High frequency of phylogenetically diverse reductive dehalogenase-homologous genes in deep subseafloor sedimentary metagenomes.</title>
        <authorList>
            <person name="Kawai M."/>
            <person name="Futagami T."/>
            <person name="Toyoda A."/>
            <person name="Takaki Y."/>
            <person name="Nishi S."/>
            <person name="Hori S."/>
            <person name="Arai W."/>
            <person name="Tsubouchi T."/>
            <person name="Morono Y."/>
            <person name="Uchiyama I."/>
            <person name="Ito T."/>
            <person name="Fujiyama A."/>
            <person name="Inagaki F."/>
            <person name="Takami H."/>
        </authorList>
    </citation>
    <scope>NUCLEOTIDE SEQUENCE</scope>
    <source>
        <strain evidence="1">Expedition CK06-06</strain>
    </source>
</reference>